<reference evidence="2" key="1">
    <citation type="journal article" date="2017" name="Nature">
        <title>The sunflower genome provides insights into oil metabolism, flowering and Asterid evolution.</title>
        <authorList>
            <person name="Badouin H."/>
            <person name="Gouzy J."/>
            <person name="Grassa C.J."/>
            <person name="Murat F."/>
            <person name="Staton S.E."/>
            <person name="Cottret L."/>
            <person name="Lelandais-Briere C."/>
            <person name="Owens G.L."/>
            <person name="Carrere S."/>
            <person name="Mayjonade B."/>
            <person name="Legrand L."/>
            <person name="Gill N."/>
            <person name="Kane N.C."/>
            <person name="Bowers J.E."/>
            <person name="Hubner S."/>
            <person name="Bellec A."/>
            <person name="Berard A."/>
            <person name="Berges H."/>
            <person name="Blanchet N."/>
            <person name="Boniface M.C."/>
            <person name="Brunel D."/>
            <person name="Catrice O."/>
            <person name="Chaidir N."/>
            <person name="Claudel C."/>
            <person name="Donnadieu C."/>
            <person name="Faraut T."/>
            <person name="Fievet G."/>
            <person name="Helmstetter N."/>
            <person name="King M."/>
            <person name="Knapp S.J."/>
            <person name="Lai Z."/>
            <person name="Le Paslier M.C."/>
            <person name="Lippi Y."/>
            <person name="Lorenzon L."/>
            <person name="Mandel J.R."/>
            <person name="Marage G."/>
            <person name="Marchand G."/>
            <person name="Marquand E."/>
            <person name="Bret-Mestries E."/>
            <person name="Morien E."/>
            <person name="Nambeesan S."/>
            <person name="Nguyen T."/>
            <person name="Pegot-Espagnet P."/>
            <person name="Pouilly N."/>
            <person name="Raftis F."/>
            <person name="Sallet E."/>
            <person name="Schiex T."/>
            <person name="Thomas J."/>
            <person name="Vandecasteele C."/>
            <person name="Vares D."/>
            <person name="Vear F."/>
            <person name="Vautrin S."/>
            <person name="Crespi M."/>
            <person name="Mangin B."/>
            <person name="Burke J.M."/>
            <person name="Salse J."/>
            <person name="Munos S."/>
            <person name="Vincourt P."/>
            <person name="Rieseberg L.H."/>
            <person name="Langlade N.B."/>
        </authorList>
    </citation>
    <scope>NUCLEOTIDE SEQUENCE</scope>
    <source>
        <tissue evidence="2">Leaves</tissue>
    </source>
</reference>
<evidence type="ECO:0000313" key="2">
    <source>
        <dbReference type="EMBL" id="KAF5794110.1"/>
    </source>
</evidence>
<gene>
    <name evidence="2" type="ORF">HanXRQr2_Chr08g0324451</name>
</gene>
<sequence length="47" mass="5700">MWWSLHIFWVYILLIVHESGLMINKIMSPQELEESKLKTLKKGTKWI</sequence>
<name>A0A9K3ICN8_HELAN</name>
<evidence type="ECO:0000256" key="1">
    <source>
        <dbReference type="SAM" id="Phobius"/>
    </source>
</evidence>
<evidence type="ECO:0000313" key="3">
    <source>
        <dbReference type="Proteomes" id="UP000215914"/>
    </source>
</evidence>
<accession>A0A9K3ICN8</accession>
<keyword evidence="1" id="KW-1133">Transmembrane helix</keyword>
<organism evidence="2 3">
    <name type="scientific">Helianthus annuus</name>
    <name type="common">Common sunflower</name>
    <dbReference type="NCBI Taxonomy" id="4232"/>
    <lineage>
        <taxon>Eukaryota</taxon>
        <taxon>Viridiplantae</taxon>
        <taxon>Streptophyta</taxon>
        <taxon>Embryophyta</taxon>
        <taxon>Tracheophyta</taxon>
        <taxon>Spermatophyta</taxon>
        <taxon>Magnoliopsida</taxon>
        <taxon>eudicotyledons</taxon>
        <taxon>Gunneridae</taxon>
        <taxon>Pentapetalae</taxon>
        <taxon>asterids</taxon>
        <taxon>campanulids</taxon>
        <taxon>Asterales</taxon>
        <taxon>Asteraceae</taxon>
        <taxon>Asteroideae</taxon>
        <taxon>Heliantheae alliance</taxon>
        <taxon>Heliantheae</taxon>
        <taxon>Helianthus</taxon>
    </lineage>
</organism>
<keyword evidence="1" id="KW-0472">Membrane</keyword>
<protein>
    <submittedName>
        <fullName evidence="2">Uncharacterized protein</fullName>
    </submittedName>
</protein>
<comment type="caution">
    <text evidence="2">The sequence shown here is derived from an EMBL/GenBank/DDBJ whole genome shotgun (WGS) entry which is preliminary data.</text>
</comment>
<dbReference type="Gramene" id="mRNA:HanXRQr2_Chr08g0324451">
    <property type="protein sequence ID" value="mRNA:HanXRQr2_Chr08g0324451"/>
    <property type="gene ID" value="HanXRQr2_Chr08g0324451"/>
</dbReference>
<dbReference type="EMBL" id="MNCJ02000323">
    <property type="protein sequence ID" value="KAF5794110.1"/>
    <property type="molecule type" value="Genomic_DNA"/>
</dbReference>
<feature type="transmembrane region" description="Helical" evidence="1">
    <location>
        <begin position="6"/>
        <end position="23"/>
    </location>
</feature>
<reference evidence="2" key="2">
    <citation type="submission" date="2020-06" db="EMBL/GenBank/DDBJ databases">
        <title>Helianthus annuus Genome sequencing and assembly Release 2.</title>
        <authorList>
            <person name="Gouzy J."/>
            <person name="Langlade N."/>
            <person name="Munos S."/>
        </authorList>
    </citation>
    <scope>NUCLEOTIDE SEQUENCE</scope>
    <source>
        <tissue evidence="2">Leaves</tissue>
    </source>
</reference>
<keyword evidence="3" id="KW-1185">Reference proteome</keyword>
<proteinExistence type="predicted"/>
<dbReference type="Proteomes" id="UP000215914">
    <property type="component" value="Unassembled WGS sequence"/>
</dbReference>
<keyword evidence="1" id="KW-0812">Transmembrane</keyword>
<dbReference type="AlphaFoldDB" id="A0A9K3ICN8"/>